<organism evidence="1 3">
    <name type="scientific">Staphylococcus petrasii</name>
    <dbReference type="NCBI Taxonomy" id="1276936"/>
    <lineage>
        <taxon>Bacteria</taxon>
        <taxon>Bacillati</taxon>
        <taxon>Bacillota</taxon>
        <taxon>Bacilli</taxon>
        <taxon>Bacillales</taxon>
        <taxon>Staphylococcaceae</taxon>
        <taxon>Staphylococcus</taxon>
    </lineage>
</organism>
<evidence type="ECO:0000313" key="2">
    <source>
        <dbReference type="EMBL" id="TGE15136.1"/>
    </source>
</evidence>
<accession>A0A380G2V3</accession>
<dbReference type="Proteomes" id="UP000254047">
    <property type="component" value="Unassembled WGS sequence"/>
</dbReference>
<gene>
    <name evidence="2" type="ORF">BJR09_11945</name>
    <name evidence="1" type="ORF">NCTC13830_02212</name>
</gene>
<protein>
    <submittedName>
        <fullName evidence="1">Phage protein</fullName>
    </submittedName>
</protein>
<dbReference type="EMBL" id="UHDO01000001">
    <property type="protein sequence ID" value="SUM44806.1"/>
    <property type="molecule type" value="Genomic_DNA"/>
</dbReference>
<keyword evidence="4" id="KW-1185">Reference proteome</keyword>
<dbReference type="RefSeq" id="WP_103299033.1">
    <property type="nucleotide sequence ID" value="NZ_PPQT01000151.1"/>
</dbReference>
<dbReference type="Proteomes" id="UP000297598">
    <property type="component" value="Unassembled WGS sequence"/>
</dbReference>
<evidence type="ECO:0000313" key="3">
    <source>
        <dbReference type="Proteomes" id="UP000254047"/>
    </source>
</evidence>
<name>A0A380G2V3_9STAP</name>
<reference evidence="1 3" key="1">
    <citation type="submission" date="2018-06" db="EMBL/GenBank/DDBJ databases">
        <authorList>
            <consortium name="Pathogen Informatics"/>
            <person name="Doyle S."/>
        </authorList>
    </citation>
    <scope>NUCLEOTIDE SEQUENCE [LARGE SCALE GENOMIC DNA]</scope>
    <source>
        <strain evidence="1 3">NCTC13830</strain>
    </source>
</reference>
<dbReference type="OrthoDB" id="2395954at2"/>
<reference evidence="2 4" key="2">
    <citation type="submission" date="2019-04" db="EMBL/GenBank/DDBJ databases">
        <title>Genomic characterization of Staphylococcus petrasii strains.</title>
        <authorList>
            <person name="Vrbovska V."/>
            <person name="Kovarovic V."/>
            <person name="Maslanova I."/>
            <person name="Indrakova A."/>
            <person name="Petras P."/>
            <person name="Sedo O."/>
            <person name="Svec P."/>
            <person name="Fisarova L."/>
            <person name="Sedlacek I."/>
            <person name="Doskar J."/>
            <person name="Pantucek R."/>
        </authorList>
    </citation>
    <scope>NUCLEOTIDE SEQUENCE [LARGE SCALE GENOMIC DNA]</scope>
    <source>
        <strain evidence="2 4">P5404</strain>
    </source>
</reference>
<dbReference type="AlphaFoldDB" id="A0A380G2V3"/>
<dbReference type="EMBL" id="SRLS01000026">
    <property type="protein sequence ID" value="TGE15136.1"/>
    <property type="molecule type" value="Genomic_DNA"/>
</dbReference>
<sequence>MLDDFTKEQKYTIAKFYKLYMERSNSGQSEAEANDFKDSITAQDDYFCDREYSDFLENCKVLIDHGYLEGDISADRIDNIKVTDKAFTEIERSFG</sequence>
<proteinExistence type="predicted"/>
<evidence type="ECO:0000313" key="1">
    <source>
        <dbReference type="EMBL" id="SUM44806.1"/>
    </source>
</evidence>
<evidence type="ECO:0000313" key="4">
    <source>
        <dbReference type="Proteomes" id="UP000297598"/>
    </source>
</evidence>